<name>A0A8X6TQY9_NEPPI</name>
<sequence length="75" mass="8771">MVWTSSLAIKEGLSHKKLLAEEILIHRYSDYVTHLQRIFRTGSSTLPLRHGPPQIFVPKEFEMFTCNFVSKPHFK</sequence>
<accession>A0A8X6TQY9</accession>
<dbReference type="AlphaFoldDB" id="A0A8X6TQY9"/>
<reference evidence="1" key="1">
    <citation type="submission" date="2020-08" db="EMBL/GenBank/DDBJ databases">
        <title>Multicomponent nature underlies the extraordinary mechanical properties of spider dragline silk.</title>
        <authorList>
            <person name="Kono N."/>
            <person name="Nakamura H."/>
            <person name="Mori M."/>
            <person name="Yoshida Y."/>
            <person name="Ohtoshi R."/>
            <person name="Malay A.D."/>
            <person name="Moran D.A.P."/>
            <person name="Tomita M."/>
            <person name="Numata K."/>
            <person name="Arakawa K."/>
        </authorList>
    </citation>
    <scope>NUCLEOTIDE SEQUENCE</scope>
</reference>
<gene>
    <name evidence="1" type="ORF">NPIL_317931</name>
</gene>
<keyword evidence="2" id="KW-1185">Reference proteome</keyword>
<comment type="caution">
    <text evidence="1">The sequence shown here is derived from an EMBL/GenBank/DDBJ whole genome shotgun (WGS) entry which is preliminary data.</text>
</comment>
<dbReference type="Proteomes" id="UP000887013">
    <property type="component" value="Unassembled WGS sequence"/>
</dbReference>
<organism evidence="1 2">
    <name type="scientific">Nephila pilipes</name>
    <name type="common">Giant wood spider</name>
    <name type="synonym">Nephila maculata</name>
    <dbReference type="NCBI Taxonomy" id="299642"/>
    <lineage>
        <taxon>Eukaryota</taxon>
        <taxon>Metazoa</taxon>
        <taxon>Ecdysozoa</taxon>
        <taxon>Arthropoda</taxon>
        <taxon>Chelicerata</taxon>
        <taxon>Arachnida</taxon>
        <taxon>Araneae</taxon>
        <taxon>Araneomorphae</taxon>
        <taxon>Entelegynae</taxon>
        <taxon>Araneoidea</taxon>
        <taxon>Nephilidae</taxon>
        <taxon>Nephila</taxon>
    </lineage>
</organism>
<protein>
    <submittedName>
        <fullName evidence="1">Uncharacterized protein</fullName>
    </submittedName>
</protein>
<evidence type="ECO:0000313" key="1">
    <source>
        <dbReference type="EMBL" id="GFT37361.1"/>
    </source>
</evidence>
<dbReference type="EMBL" id="BMAW01109196">
    <property type="protein sequence ID" value="GFT37361.1"/>
    <property type="molecule type" value="Genomic_DNA"/>
</dbReference>
<evidence type="ECO:0000313" key="2">
    <source>
        <dbReference type="Proteomes" id="UP000887013"/>
    </source>
</evidence>
<proteinExistence type="predicted"/>